<name>A0A811N7Z5_9POAL</name>
<dbReference type="AlphaFoldDB" id="A0A811N7Z5"/>
<dbReference type="Pfam" id="PF03478">
    <property type="entry name" value="Beta-prop_KIB1-4"/>
    <property type="match status" value="1"/>
</dbReference>
<accession>A0A811N7Z5</accession>
<proteinExistence type="predicted"/>
<protein>
    <recommendedName>
        <fullName evidence="1">KIB1-4 beta-propeller domain-containing protein</fullName>
    </recommendedName>
</protein>
<dbReference type="OrthoDB" id="685987at2759"/>
<reference evidence="2" key="1">
    <citation type="submission" date="2020-10" db="EMBL/GenBank/DDBJ databases">
        <authorList>
            <person name="Han B."/>
            <person name="Lu T."/>
            <person name="Zhao Q."/>
            <person name="Huang X."/>
            <person name="Zhao Y."/>
        </authorList>
    </citation>
    <scope>NUCLEOTIDE SEQUENCE</scope>
</reference>
<evidence type="ECO:0000259" key="1">
    <source>
        <dbReference type="Pfam" id="PF03478"/>
    </source>
</evidence>
<dbReference type="PANTHER" id="PTHR33110">
    <property type="entry name" value="F-BOX/KELCH-REPEAT PROTEIN-RELATED"/>
    <property type="match status" value="1"/>
</dbReference>
<gene>
    <name evidence="2" type="ORF">NCGR_LOCUS12994</name>
</gene>
<keyword evidence="3" id="KW-1185">Reference proteome</keyword>
<feature type="domain" description="KIB1-4 beta-propeller" evidence="1">
    <location>
        <begin position="13"/>
        <end position="237"/>
    </location>
</feature>
<evidence type="ECO:0000313" key="3">
    <source>
        <dbReference type="Proteomes" id="UP000604825"/>
    </source>
</evidence>
<dbReference type="PANTHER" id="PTHR33110:SF39">
    <property type="entry name" value="OS04G0514700 PROTEIN"/>
    <property type="match status" value="1"/>
</dbReference>
<evidence type="ECO:0000313" key="2">
    <source>
        <dbReference type="EMBL" id="CAD6219266.1"/>
    </source>
</evidence>
<organism evidence="2 3">
    <name type="scientific">Miscanthus lutarioriparius</name>
    <dbReference type="NCBI Taxonomy" id="422564"/>
    <lineage>
        <taxon>Eukaryota</taxon>
        <taxon>Viridiplantae</taxon>
        <taxon>Streptophyta</taxon>
        <taxon>Embryophyta</taxon>
        <taxon>Tracheophyta</taxon>
        <taxon>Spermatophyta</taxon>
        <taxon>Magnoliopsida</taxon>
        <taxon>Liliopsida</taxon>
        <taxon>Poales</taxon>
        <taxon>Poaceae</taxon>
        <taxon>PACMAD clade</taxon>
        <taxon>Panicoideae</taxon>
        <taxon>Andropogonodae</taxon>
        <taxon>Andropogoneae</taxon>
        <taxon>Saccharinae</taxon>
        <taxon>Miscanthus</taxon>
    </lineage>
</organism>
<sequence length="440" mass="49722">MPWLVAAGHCVGLHDAAIHRVALPEDAHTAACRGSFDNWLALFPVSPPPYQPFLLNPFTMERIHLPVWNVGDGGGRSARSSYHQRPTRRIAPSPLSFVPEFFSDPQLGSVAVCRLRQKESSCPWWCITDTLYLEDIAFFQGKLHAVDGAKHTYEFEDRELEQMRNVHLYCTTLRRSFGINRFPGGAYHTIGFKVTKVSEHSYRRTRTLPPPPVEVKCFDGHALFIGDACCRAFASKDEESNTSVVLGSGSGTSSGAFQVVTLEGMPLRDLQSYDLRTECFRRYQHRPTGPWQCVTVQRLMFTDALPPPPATEWGATLLLWEVLGSLGANRVPTYCGRSGTSSQDDPNTYEYEVILSVHVYYQTWRFTKSGCLIQEAKQEAAREAVSFLRSRYRSVLDDSPWSSIPQYHSYVTEDMYENLEDETTWDSVFSRAEGDQNSGF</sequence>
<dbReference type="InterPro" id="IPR005174">
    <property type="entry name" value="KIB1-4_b-propeller"/>
</dbReference>
<comment type="caution">
    <text evidence="2">The sequence shown here is derived from an EMBL/GenBank/DDBJ whole genome shotgun (WGS) entry which is preliminary data.</text>
</comment>
<dbReference type="Proteomes" id="UP000604825">
    <property type="component" value="Unassembled WGS sequence"/>
</dbReference>
<dbReference type="EMBL" id="CAJGYO010000003">
    <property type="protein sequence ID" value="CAD6219266.1"/>
    <property type="molecule type" value="Genomic_DNA"/>
</dbReference>